<reference evidence="1 2" key="1">
    <citation type="submission" date="2024-06" db="EMBL/GenBank/DDBJ databases">
        <title>The Natural Products Discovery Center: Release of the First 8490 Sequenced Strains for Exploring Actinobacteria Biosynthetic Diversity.</title>
        <authorList>
            <person name="Kalkreuter E."/>
            <person name="Kautsar S.A."/>
            <person name="Yang D."/>
            <person name="Bader C.D."/>
            <person name="Teijaro C.N."/>
            <person name="Fluegel L."/>
            <person name="Davis C.M."/>
            <person name="Simpson J.R."/>
            <person name="Lauterbach L."/>
            <person name="Steele A.D."/>
            <person name="Gui C."/>
            <person name="Meng S."/>
            <person name="Li G."/>
            <person name="Viehrig K."/>
            <person name="Ye F."/>
            <person name="Su P."/>
            <person name="Kiefer A.F."/>
            <person name="Nichols A."/>
            <person name="Cepeda A.J."/>
            <person name="Yan W."/>
            <person name="Fan B."/>
            <person name="Jiang Y."/>
            <person name="Adhikari A."/>
            <person name="Zheng C.-J."/>
            <person name="Schuster L."/>
            <person name="Cowan T.M."/>
            <person name="Smanski M.J."/>
            <person name="Chevrette M.G."/>
            <person name="De Carvalho L.P.S."/>
            <person name="Shen B."/>
        </authorList>
    </citation>
    <scope>NUCLEOTIDE SEQUENCE [LARGE SCALE GENOMIC DNA]</scope>
    <source>
        <strain evidence="1 2">NPDC006286</strain>
    </source>
</reference>
<organism evidence="1 2">
    <name type="scientific">Micromonospora fulviviridis</name>
    <dbReference type="NCBI Taxonomy" id="47860"/>
    <lineage>
        <taxon>Bacteria</taxon>
        <taxon>Bacillati</taxon>
        <taxon>Actinomycetota</taxon>
        <taxon>Actinomycetes</taxon>
        <taxon>Micromonosporales</taxon>
        <taxon>Micromonosporaceae</taxon>
        <taxon>Micromonospora</taxon>
    </lineage>
</organism>
<dbReference type="InterPro" id="IPR011009">
    <property type="entry name" value="Kinase-like_dom_sf"/>
</dbReference>
<comment type="caution">
    <text evidence="1">The sequence shown here is derived from an EMBL/GenBank/DDBJ whole genome shotgun (WGS) entry which is preliminary data.</text>
</comment>
<dbReference type="SUPFAM" id="SSF56112">
    <property type="entry name" value="Protein kinase-like (PK-like)"/>
    <property type="match status" value="1"/>
</dbReference>
<dbReference type="Proteomes" id="UP001550348">
    <property type="component" value="Unassembled WGS sequence"/>
</dbReference>
<protein>
    <recommendedName>
        <fullName evidence="3">Aminoglycoside phosphotransferase</fullName>
    </recommendedName>
</protein>
<gene>
    <name evidence="1" type="ORF">ABZ071_20870</name>
</gene>
<evidence type="ECO:0008006" key="3">
    <source>
        <dbReference type="Google" id="ProtNLM"/>
    </source>
</evidence>
<evidence type="ECO:0000313" key="1">
    <source>
        <dbReference type="EMBL" id="MEU0154332.1"/>
    </source>
</evidence>
<sequence length="155" mass="16934">MIDKPGVDERVLAAEVAAAWAVDIADLLFMPVGLDGNAWAHRVDTSDGERYFLKLRRGEFTRAAVRLPGFLRAQGVRQAVAPIDLSGGGAGRGFGDHQLLLYPFHAGGSLWSRGLTDRQWIEYGEFLGRLHVPLPSDRCLAMGSMTAEREIAGEE</sequence>
<name>A0ABV2VQQ3_9ACTN</name>
<dbReference type="EMBL" id="JBEXRX010000066">
    <property type="protein sequence ID" value="MEU0154332.1"/>
    <property type="molecule type" value="Genomic_DNA"/>
</dbReference>
<dbReference type="RefSeq" id="WP_355666038.1">
    <property type="nucleotide sequence ID" value="NZ_JBEXRX010000066.1"/>
</dbReference>
<keyword evidence="2" id="KW-1185">Reference proteome</keyword>
<accession>A0ABV2VQQ3</accession>
<evidence type="ECO:0000313" key="2">
    <source>
        <dbReference type="Proteomes" id="UP001550348"/>
    </source>
</evidence>
<dbReference type="Gene3D" id="3.30.200.20">
    <property type="entry name" value="Phosphorylase Kinase, domain 1"/>
    <property type="match status" value="1"/>
</dbReference>
<proteinExistence type="predicted"/>